<dbReference type="PANTHER" id="PTHR42873">
    <property type="entry name" value="RIBOSOMAL RNA LARGE SUBUNIT METHYLTRANSFERASE"/>
    <property type="match status" value="1"/>
</dbReference>
<keyword evidence="2" id="KW-0963">Cytoplasm</keyword>
<evidence type="ECO:0000256" key="8">
    <source>
        <dbReference type="ARBA" id="ARBA00038091"/>
    </source>
</evidence>
<dbReference type="GO" id="GO:0005737">
    <property type="term" value="C:cytoplasm"/>
    <property type="evidence" value="ECO:0007669"/>
    <property type="project" value="UniProtKB-SubCell"/>
</dbReference>
<dbReference type="CDD" id="cd11572">
    <property type="entry name" value="RlmI_M_like"/>
    <property type="match status" value="1"/>
</dbReference>
<dbReference type="CDD" id="cd21153">
    <property type="entry name" value="PUA_RlmI"/>
    <property type="match status" value="1"/>
</dbReference>
<keyword evidence="7" id="KW-0694">RNA-binding</keyword>
<dbReference type="SMART" id="SM00359">
    <property type="entry name" value="PUA"/>
    <property type="match status" value="1"/>
</dbReference>
<dbReference type="Pfam" id="PF10672">
    <property type="entry name" value="Methyltrans_SAM"/>
    <property type="match status" value="1"/>
</dbReference>
<evidence type="ECO:0000256" key="2">
    <source>
        <dbReference type="ARBA" id="ARBA00022490"/>
    </source>
</evidence>
<organism evidence="10 11">
    <name type="scientific">Nitrogeniibacter mangrovi</name>
    <dbReference type="NCBI Taxonomy" id="2016596"/>
    <lineage>
        <taxon>Bacteria</taxon>
        <taxon>Pseudomonadati</taxon>
        <taxon>Pseudomonadota</taxon>
        <taxon>Betaproteobacteria</taxon>
        <taxon>Rhodocyclales</taxon>
        <taxon>Zoogloeaceae</taxon>
        <taxon>Nitrogeniibacter</taxon>
    </lineage>
</organism>
<name>A0A6C1B1B3_9RHOO</name>
<evidence type="ECO:0000256" key="7">
    <source>
        <dbReference type="ARBA" id="ARBA00022884"/>
    </source>
</evidence>
<gene>
    <name evidence="10" type="ORF">G3580_02625</name>
</gene>
<protein>
    <submittedName>
        <fullName evidence="10">23S rRNA (Cytosine(1962)-C(5))-methyltransferase RlmI</fullName>
    </submittedName>
</protein>
<proteinExistence type="inferred from homology"/>
<dbReference type="InterPro" id="IPR029063">
    <property type="entry name" value="SAM-dependent_MTases_sf"/>
</dbReference>
<dbReference type="SUPFAM" id="SSF53335">
    <property type="entry name" value="S-adenosyl-L-methionine-dependent methyltransferases"/>
    <property type="match status" value="1"/>
</dbReference>
<evidence type="ECO:0000313" key="11">
    <source>
        <dbReference type="Proteomes" id="UP000501991"/>
    </source>
</evidence>
<feature type="domain" description="PUA" evidence="9">
    <location>
        <begin position="2"/>
        <end position="87"/>
    </location>
</feature>
<keyword evidence="4 10" id="KW-0489">Methyltransferase</keyword>
<accession>A0A6C1B1B3</accession>
<evidence type="ECO:0000256" key="4">
    <source>
        <dbReference type="ARBA" id="ARBA00022603"/>
    </source>
</evidence>
<comment type="similarity">
    <text evidence="8">Belongs to the methyltransferase superfamily. RlmI family.</text>
</comment>
<reference evidence="10 11" key="1">
    <citation type="submission" date="2020-02" db="EMBL/GenBank/DDBJ databases">
        <title>Nitrogenibacter mangrovi gen. nov., sp. nov. isolated from mangrove sediment, a denitrifying betaproteobacterium.</title>
        <authorList>
            <person name="Liao H."/>
            <person name="Tian Y."/>
        </authorList>
    </citation>
    <scope>NUCLEOTIDE SEQUENCE [LARGE SCALE GENOMIC DNA]</scope>
    <source>
        <strain evidence="10 11">M9-3-2</strain>
    </source>
</reference>
<keyword evidence="3" id="KW-0698">rRNA processing</keyword>
<dbReference type="InterPro" id="IPR036974">
    <property type="entry name" value="PUA_sf"/>
</dbReference>
<keyword evidence="5 10" id="KW-0808">Transferase</keyword>
<dbReference type="InterPro" id="IPR002478">
    <property type="entry name" value="PUA"/>
</dbReference>
<evidence type="ECO:0000256" key="1">
    <source>
        <dbReference type="ARBA" id="ARBA00004496"/>
    </source>
</evidence>
<dbReference type="Gene3D" id="2.30.130.10">
    <property type="entry name" value="PUA domain"/>
    <property type="match status" value="1"/>
</dbReference>
<dbReference type="RefSeq" id="WP_173763786.1">
    <property type="nucleotide sequence ID" value="NZ_CP048836.1"/>
</dbReference>
<dbReference type="AlphaFoldDB" id="A0A6C1B1B3"/>
<keyword evidence="6" id="KW-0949">S-adenosyl-L-methionine</keyword>
<dbReference type="InterPro" id="IPR041532">
    <property type="entry name" value="RlmI-like_PUA"/>
</dbReference>
<evidence type="ECO:0000256" key="6">
    <source>
        <dbReference type="ARBA" id="ARBA00022691"/>
    </source>
</evidence>
<dbReference type="CDD" id="cd02440">
    <property type="entry name" value="AdoMet_MTases"/>
    <property type="match status" value="1"/>
</dbReference>
<dbReference type="GO" id="GO:0032259">
    <property type="term" value="P:methylation"/>
    <property type="evidence" value="ECO:0007669"/>
    <property type="project" value="UniProtKB-KW"/>
</dbReference>
<dbReference type="Pfam" id="PF17785">
    <property type="entry name" value="PUA_3"/>
    <property type="match status" value="1"/>
</dbReference>
<dbReference type="GO" id="GO:0003723">
    <property type="term" value="F:RNA binding"/>
    <property type="evidence" value="ECO:0007669"/>
    <property type="project" value="UniProtKB-KW"/>
</dbReference>
<dbReference type="Gene3D" id="3.40.50.150">
    <property type="entry name" value="Vaccinia Virus protein VP39"/>
    <property type="match status" value="1"/>
</dbReference>
<keyword evidence="11" id="KW-1185">Reference proteome</keyword>
<evidence type="ECO:0000256" key="3">
    <source>
        <dbReference type="ARBA" id="ARBA00022552"/>
    </source>
</evidence>
<sequence length="395" mass="42072">MAQLILKPGKERALLRRHPWIYDSAVARLEGRARAGDTVAVLTDGGKALGKAAWSPDSKIRARMWSFDPEAVIDHAFFKRAVAAAVARRATHPWLAKQDGVRLIHGESDGLPGVVVDRFGAVVVMQLTSAGADKWRAAIVDALVQATGCAAVYERSDSDVRGREGLEPVTGCVHGELPDTLTIEEHGIRMEVDVVGGHKTGFYLDQRDNRRLTRDLAAGRRVLNCFCYTGGFSLQALAGGAASVLSIDSSAPALATAARNLALNPALPAERAAWQEADVFAALRQLRDAGERFDLIILDPPKFAPSAAHAERAARAYKDINLLGFRLLDPGGMLMTYSCSGGIGVELFHKIIAGAAADAGVDARILHRLAAAPDHPVGLAVPEGEYLKGLACQVG</sequence>
<dbReference type="InterPro" id="IPR015947">
    <property type="entry name" value="PUA-like_sf"/>
</dbReference>
<dbReference type="EMBL" id="CP048836">
    <property type="protein sequence ID" value="QID16618.1"/>
    <property type="molecule type" value="Genomic_DNA"/>
</dbReference>
<evidence type="ECO:0000313" key="10">
    <source>
        <dbReference type="EMBL" id="QID16618.1"/>
    </source>
</evidence>
<dbReference type="Proteomes" id="UP000501991">
    <property type="component" value="Chromosome"/>
</dbReference>
<dbReference type="InterPro" id="IPR019614">
    <property type="entry name" value="SAM-dep_methyl-trfase"/>
</dbReference>
<dbReference type="PANTHER" id="PTHR42873:SF1">
    <property type="entry name" value="S-ADENOSYLMETHIONINE-DEPENDENT METHYLTRANSFERASE DOMAIN-CONTAINING PROTEIN"/>
    <property type="match status" value="1"/>
</dbReference>
<comment type="subcellular location">
    <subcellularLocation>
        <location evidence="1">Cytoplasm</location>
    </subcellularLocation>
</comment>
<dbReference type="GO" id="GO:0008168">
    <property type="term" value="F:methyltransferase activity"/>
    <property type="evidence" value="ECO:0007669"/>
    <property type="project" value="UniProtKB-KW"/>
</dbReference>
<dbReference type="KEGG" id="azq:G3580_02625"/>
<evidence type="ECO:0000259" key="9">
    <source>
        <dbReference type="SMART" id="SM00359"/>
    </source>
</evidence>
<dbReference type="Gene3D" id="3.30.750.80">
    <property type="entry name" value="RNA methyltransferase domain (HRMD) like"/>
    <property type="match status" value="1"/>
</dbReference>
<dbReference type="SUPFAM" id="SSF88697">
    <property type="entry name" value="PUA domain-like"/>
    <property type="match status" value="1"/>
</dbReference>
<dbReference type="GO" id="GO:0006364">
    <property type="term" value="P:rRNA processing"/>
    <property type="evidence" value="ECO:0007669"/>
    <property type="project" value="UniProtKB-KW"/>
</dbReference>
<evidence type="ECO:0000256" key="5">
    <source>
        <dbReference type="ARBA" id="ARBA00022679"/>
    </source>
</evidence>
<dbReference type="PROSITE" id="PS50890">
    <property type="entry name" value="PUA"/>
    <property type="match status" value="1"/>
</dbReference>